<dbReference type="SUPFAM" id="SSF53271">
    <property type="entry name" value="PRTase-like"/>
    <property type="match status" value="1"/>
</dbReference>
<dbReference type="Gene3D" id="3.40.50.2020">
    <property type="match status" value="1"/>
</dbReference>
<organism evidence="1">
    <name type="scientific">marine metagenome</name>
    <dbReference type="NCBI Taxonomy" id="408172"/>
    <lineage>
        <taxon>unclassified sequences</taxon>
        <taxon>metagenomes</taxon>
        <taxon>ecological metagenomes</taxon>
    </lineage>
</organism>
<dbReference type="InterPro" id="IPR029057">
    <property type="entry name" value="PRTase-like"/>
</dbReference>
<reference evidence="1" key="1">
    <citation type="submission" date="2018-05" db="EMBL/GenBank/DDBJ databases">
        <authorList>
            <person name="Lanie J.A."/>
            <person name="Ng W.-L."/>
            <person name="Kazmierczak K.M."/>
            <person name="Andrzejewski T.M."/>
            <person name="Davidsen T.M."/>
            <person name="Wayne K.J."/>
            <person name="Tettelin H."/>
            <person name="Glass J.I."/>
            <person name="Rusch D."/>
            <person name="Podicherti R."/>
            <person name="Tsui H.-C.T."/>
            <person name="Winkler M.E."/>
        </authorList>
    </citation>
    <scope>NUCLEOTIDE SEQUENCE</scope>
</reference>
<protein>
    <recommendedName>
        <fullName evidence="2">Phosphoribosyltransferase domain-containing protein</fullName>
    </recommendedName>
</protein>
<feature type="non-terminal residue" evidence="1">
    <location>
        <position position="73"/>
    </location>
</feature>
<accession>A0A382NHL7</accession>
<evidence type="ECO:0000313" key="1">
    <source>
        <dbReference type="EMBL" id="SVC60180.1"/>
    </source>
</evidence>
<dbReference type="InterPro" id="IPR000836">
    <property type="entry name" value="PRTase_dom"/>
</dbReference>
<dbReference type="AlphaFoldDB" id="A0A382NHL7"/>
<name>A0A382NHL7_9ZZZZ</name>
<sequence length="73" mass="8048">MTNKVYLSWNRAGSLLLEVMRSMKGWQPDYVVGIVRGGCFPAGMYSHYTGAPMYALKVQLADGAGENTKDDTE</sequence>
<proteinExistence type="predicted"/>
<dbReference type="CDD" id="cd06223">
    <property type="entry name" value="PRTases_typeI"/>
    <property type="match status" value="1"/>
</dbReference>
<dbReference type="EMBL" id="UINC01100258">
    <property type="protein sequence ID" value="SVC60180.1"/>
    <property type="molecule type" value="Genomic_DNA"/>
</dbReference>
<gene>
    <name evidence="1" type="ORF">METZ01_LOCUS313034</name>
</gene>
<evidence type="ECO:0008006" key="2">
    <source>
        <dbReference type="Google" id="ProtNLM"/>
    </source>
</evidence>